<accession>A0A0A9EQC7</accession>
<sequence>MHLPTWLACVLYAHHLYDLKHGNEGDQQMTNLYGEYI</sequence>
<reference evidence="1" key="1">
    <citation type="submission" date="2014-09" db="EMBL/GenBank/DDBJ databases">
        <authorList>
            <person name="Magalhaes I.L.F."/>
            <person name="Oliveira U."/>
            <person name="Santos F.R."/>
            <person name="Vidigal T.H.D.A."/>
            <person name="Brescovit A.D."/>
            <person name="Santos A.J."/>
        </authorList>
    </citation>
    <scope>NUCLEOTIDE SEQUENCE</scope>
    <source>
        <tissue evidence="1">Shoot tissue taken approximately 20 cm above the soil surface</tissue>
    </source>
</reference>
<protein>
    <submittedName>
        <fullName evidence="1">Uncharacterized protein</fullName>
    </submittedName>
</protein>
<proteinExistence type="predicted"/>
<name>A0A0A9EQC7_ARUDO</name>
<dbReference type="AlphaFoldDB" id="A0A0A9EQC7"/>
<evidence type="ECO:0000313" key="1">
    <source>
        <dbReference type="EMBL" id="JAE01184.1"/>
    </source>
</evidence>
<organism evidence="1">
    <name type="scientific">Arundo donax</name>
    <name type="common">Giant reed</name>
    <name type="synonym">Donax arundinaceus</name>
    <dbReference type="NCBI Taxonomy" id="35708"/>
    <lineage>
        <taxon>Eukaryota</taxon>
        <taxon>Viridiplantae</taxon>
        <taxon>Streptophyta</taxon>
        <taxon>Embryophyta</taxon>
        <taxon>Tracheophyta</taxon>
        <taxon>Spermatophyta</taxon>
        <taxon>Magnoliopsida</taxon>
        <taxon>Liliopsida</taxon>
        <taxon>Poales</taxon>
        <taxon>Poaceae</taxon>
        <taxon>PACMAD clade</taxon>
        <taxon>Arundinoideae</taxon>
        <taxon>Arundineae</taxon>
        <taxon>Arundo</taxon>
    </lineage>
</organism>
<reference evidence="1" key="2">
    <citation type="journal article" date="2015" name="Data Brief">
        <title>Shoot transcriptome of the giant reed, Arundo donax.</title>
        <authorList>
            <person name="Barrero R.A."/>
            <person name="Guerrero F.D."/>
            <person name="Moolhuijzen P."/>
            <person name="Goolsby J.A."/>
            <person name="Tidwell J."/>
            <person name="Bellgard S.E."/>
            <person name="Bellgard M.I."/>
        </authorList>
    </citation>
    <scope>NUCLEOTIDE SEQUENCE</scope>
    <source>
        <tissue evidence="1">Shoot tissue taken approximately 20 cm above the soil surface</tissue>
    </source>
</reference>
<dbReference type="EMBL" id="GBRH01196712">
    <property type="protein sequence ID" value="JAE01184.1"/>
    <property type="molecule type" value="Transcribed_RNA"/>
</dbReference>